<dbReference type="RefSeq" id="XP_030077882.1">
    <property type="nucleotide sequence ID" value="XM_030222022.1"/>
</dbReference>
<reference evidence="9" key="1">
    <citation type="submission" date="2025-08" db="UniProtKB">
        <authorList>
            <consortium name="RefSeq"/>
        </authorList>
    </citation>
    <scope>IDENTIFICATION</scope>
</reference>
<dbReference type="PANTHER" id="PTHR15756:SF6">
    <property type="entry name" value="TRANSMEMBRANE PROTEIN 176A"/>
    <property type="match status" value="1"/>
</dbReference>
<dbReference type="Proteomes" id="UP000515156">
    <property type="component" value="Chromosome 1"/>
</dbReference>
<organism evidence="8 9">
    <name type="scientific">Microcaecilia unicolor</name>
    <dbReference type="NCBI Taxonomy" id="1415580"/>
    <lineage>
        <taxon>Eukaryota</taxon>
        <taxon>Metazoa</taxon>
        <taxon>Chordata</taxon>
        <taxon>Craniata</taxon>
        <taxon>Vertebrata</taxon>
        <taxon>Euteleostomi</taxon>
        <taxon>Amphibia</taxon>
        <taxon>Gymnophiona</taxon>
        <taxon>Siphonopidae</taxon>
        <taxon>Microcaecilia</taxon>
    </lineage>
</organism>
<accession>A0A6P7ZEY3</accession>
<gene>
    <name evidence="9" type="primary">LOC115482310</name>
</gene>
<comment type="subcellular location">
    <subcellularLocation>
        <location evidence="1">Membrane</location>
        <topology evidence="1">Multi-pass membrane protein</topology>
    </subcellularLocation>
</comment>
<name>A0A6P7ZEY3_9AMPH</name>
<keyword evidence="6 7" id="KW-0472">Membrane</keyword>
<sequence>MSSDVVRVNGTDVTTSAPDRTVINITINQGSSLAYLMESVKSLGNGIGSLGAKTVSVPRITVSKGEQKALGVVQIIVGSIFFAFGILICFVPSNPLNWNGVLFWTGIPFILSGVVSVLTERRPTRCWLLLSPWMNLLSFAVAIAGIVFHAGNLRWWRIGSDWLYKERCEVRRSYRVYEPTSSYDNVYDEDKWRVNECKELLRSLMIFDFGVNIILMVLMVLMLCITFFSVGYGWKVLCCGKSSRQGDGVQADQNTESLLAAEAHPPPYEEKIGNVETV</sequence>
<keyword evidence="4 7" id="KW-0812">Transmembrane</keyword>
<evidence type="ECO:0000256" key="1">
    <source>
        <dbReference type="ARBA" id="ARBA00004141"/>
    </source>
</evidence>
<keyword evidence="3" id="KW-0597">Phosphoprotein</keyword>
<feature type="transmembrane region" description="Helical" evidence="7">
    <location>
        <begin position="69"/>
        <end position="93"/>
    </location>
</feature>
<feature type="transmembrane region" description="Helical" evidence="7">
    <location>
        <begin position="209"/>
        <end position="234"/>
    </location>
</feature>
<keyword evidence="5 7" id="KW-1133">Transmembrane helix</keyword>
<evidence type="ECO:0000256" key="6">
    <source>
        <dbReference type="ARBA" id="ARBA00023136"/>
    </source>
</evidence>
<evidence type="ECO:0000256" key="4">
    <source>
        <dbReference type="ARBA" id="ARBA00022692"/>
    </source>
</evidence>
<evidence type="ECO:0000313" key="9">
    <source>
        <dbReference type="RefSeq" id="XP_030077882.1"/>
    </source>
</evidence>
<dbReference type="InterPro" id="IPR009281">
    <property type="entry name" value="TMEM176A/TMEM176B"/>
</dbReference>
<evidence type="ECO:0000256" key="7">
    <source>
        <dbReference type="SAM" id="Phobius"/>
    </source>
</evidence>
<dbReference type="InterPro" id="IPR007237">
    <property type="entry name" value="CD20-like"/>
</dbReference>
<evidence type="ECO:0000256" key="3">
    <source>
        <dbReference type="ARBA" id="ARBA00022553"/>
    </source>
</evidence>
<dbReference type="PANTHER" id="PTHR15756">
    <property type="entry name" value="LR8/HCA112"/>
    <property type="match status" value="1"/>
</dbReference>
<protein>
    <submittedName>
        <fullName evidence="9">Transmembrane protein 176B-like isoform X2</fullName>
    </submittedName>
</protein>
<dbReference type="GeneID" id="115482310"/>
<dbReference type="Pfam" id="PF04103">
    <property type="entry name" value="CD20"/>
    <property type="match status" value="1"/>
</dbReference>
<dbReference type="GO" id="GO:0016020">
    <property type="term" value="C:membrane"/>
    <property type="evidence" value="ECO:0007669"/>
    <property type="project" value="UniProtKB-SubCell"/>
</dbReference>
<comment type="similarity">
    <text evidence="2">Belongs to the TMEM176 family.</text>
</comment>
<feature type="transmembrane region" description="Helical" evidence="7">
    <location>
        <begin position="126"/>
        <end position="148"/>
    </location>
</feature>
<evidence type="ECO:0000256" key="2">
    <source>
        <dbReference type="ARBA" id="ARBA00006022"/>
    </source>
</evidence>
<dbReference type="AlphaFoldDB" id="A0A6P7ZEY3"/>
<evidence type="ECO:0000256" key="5">
    <source>
        <dbReference type="ARBA" id="ARBA00022989"/>
    </source>
</evidence>
<feature type="transmembrane region" description="Helical" evidence="7">
    <location>
        <begin position="99"/>
        <end position="119"/>
    </location>
</feature>
<proteinExistence type="inferred from homology"/>
<evidence type="ECO:0000313" key="8">
    <source>
        <dbReference type="Proteomes" id="UP000515156"/>
    </source>
</evidence>
<keyword evidence="8" id="KW-1185">Reference proteome</keyword>